<keyword evidence="2" id="KW-1133">Transmembrane helix</keyword>
<evidence type="ECO:0000313" key="3">
    <source>
        <dbReference type="EMBL" id="SED44662.1"/>
    </source>
</evidence>
<dbReference type="InterPro" id="IPR029045">
    <property type="entry name" value="ClpP/crotonase-like_dom_sf"/>
</dbReference>
<dbReference type="RefSeq" id="WP_074822717.1">
    <property type="nucleotide sequence ID" value="NZ_FNTI01000001.1"/>
</dbReference>
<feature type="transmembrane region" description="Helical" evidence="2">
    <location>
        <begin position="46"/>
        <end position="64"/>
    </location>
</feature>
<evidence type="ECO:0000256" key="1">
    <source>
        <dbReference type="SAM" id="MobiDB-lite"/>
    </source>
</evidence>
<proteinExistence type="predicted"/>
<dbReference type="SUPFAM" id="SSF52096">
    <property type="entry name" value="ClpP/crotonase"/>
    <property type="match status" value="1"/>
</dbReference>
<protein>
    <submittedName>
        <fullName evidence="3">Uncharacterized protein</fullName>
    </submittedName>
</protein>
<evidence type="ECO:0000256" key="2">
    <source>
        <dbReference type="SAM" id="Phobius"/>
    </source>
</evidence>
<keyword evidence="2" id="KW-0812">Transmembrane</keyword>
<dbReference type="OrthoDB" id="5936191at2"/>
<name>A0A1M7ALI0_9BRAD</name>
<dbReference type="EMBL" id="FNTI01000001">
    <property type="protein sequence ID" value="SED44662.1"/>
    <property type="molecule type" value="Genomic_DNA"/>
</dbReference>
<sequence>MSTDDNQDEARRFRSSPTGPAVAAPRMPAAPPPAPPVRTTGRKRNFWSIAVFVLLASGIGIRAYRDLSRPDAWDYWKDQYLSPSLTASLVAKAYLGSPDPGRRALLVSGTIGPAAANLFRERLDEARLATGDLVLLSSPGGDLGQAVIMGEIIRSRGLATAAGTADASGRVKPAYCASACVLIYAGGKPRFGVLGSALGVHRFVTTRATSDPVADTQRVAGAVLGYMTKMGVSSSVVEAMSETRDIRWLAPKEALAMNLITDPLSKP</sequence>
<accession>A0A1M7ALI0</accession>
<dbReference type="AlphaFoldDB" id="A0A1M7ALI0"/>
<organism evidence="3 4">
    <name type="scientific">Bradyrhizobium lablabi</name>
    <dbReference type="NCBI Taxonomy" id="722472"/>
    <lineage>
        <taxon>Bacteria</taxon>
        <taxon>Pseudomonadati</taxon>
        <taxon>Pseudomonadota</taxon>
        <taxon>Alphaproteobacteria</taxon>
        <taxon>Hyphomicrobiales</taxon>
        <taxon>Nitrobacteraceae</taxon>
        <taxon>Bradyrhizobium</taxon>
    </lineage>
</organism>
<keyword evidence="2" id="KW-0472">Membrane</keyword>
<evidence type="ECO:0000313" key="4">
    <source>
        <dbReference type="Proteomes" id="UP000183208"/>
    </source>
</evidence>
<gene>
    <name evidence="3" type="ORF">SAMN05444171_4128</name>
</gene>
<reference evidence="3 4" key="1">
    <citation type="submission" date="2016-10" db="EMBL/GenBank/DDBJ databases">
        <authorList>
            <person name="de Groot N.N."/>
        </authorList>
    </citation>
    <scope>NUCLEOTIDE SEQUENCE [LARGE SCALE GENOMIC DNA]</scope>
    <source>
        <strain evidence="3 4">GAS522</strain>
    </source>
</reference>
<dbReference type="Proteomes" id="UP000183208">
    <property type="component" value="Unassembled WGS sequence"/>
</dbReference>
<dbReference type="Gene3D" id="3.90.226.10">
    <property type="entry name" value="2-enoyl-CoA Hydratase, Chain A, domain 1"/>
    <property type="match status" value="1"/>
</dbReference>
<feature type="region of interest" description="Disordered" evidence="1">
    <location>
        <begin position="1"/>
        <end position="39"/>
    </location>
</feature>